<accession>A0A382HTB4</accession>
<organism evidence="1">
    <name type="scientific">marine metagenome</name>
    <dbReference type="NCBI Taxonomy" id="408172"/>
    <lineage>
        <taxon>unclassified sequences</taxon>
        <taxon>metagenomes</taxon>
        <taxon>ecological metagenomes</taxon>
    </lineage>
</organism>
<gene>
    <name evidence="1" type="ORF">METZ01_LOCUS243488</name>
</gene>
<feature type="non-terminal residue" evidence="1">
    <location>
        <position position="88"/>
    </location>
</feature>
<proteinExistence type="predicted"/>
<protein>
    <submittedName>
        <fullName evidence="1">Uncharacterized protein</fullName>
    </submittedName>
</protein>
<feature type="non-terminal residue" evidence="1">
    <location>
        <position position="1"/>
    </location>
</feature>
<dbReference type="EMBL" id="UINC01063226">
    <property type="protein sequence ID" value="SVB90634.1"/>
    <property type="molecule type" value="Genomic_DNA"/>
</dbReference>
<evidence type="ECO:0000313" key="1">
    <source>
        <dbReference type="EMBL" id="SVB90634.1"/>
    </source>
</evidence>
<reference evidence="1" key="1">
    <citation type="submission" date="2018-05" db="EMBL/GenBank/DDBJ databases">
        <authorList>
            <person name="Lanie J.A."/>
            <person name="Ng W.-L."/>
            <person name="Kazmierczak K.M."/>
            <person name="Andrzejewski T.M."/>
            <person name="Davidsen T.M."/>
            <person name="Wayne K.J."/>
            <person name="Tettelin H."/>
            <person name="Glass J.I."/>
            <person name="Rusch D."/>
            <person name="Podicherti R."/>
            <person name="Tsui H.-C.T."/>
            <person name="Winkler M.E."/>
        </authorList>
    </citation>
    <scope>NUCLEOTIDE SEQUENCE</scope>
</reference>
<name>A0A382HTB4_9ZZZZ</name>
<sequence>RRASFLGFVTARQDNANCPSRYQRCCRWAFTRGTIRSGMDQRDLIAFRFWTRDRCLYLASILEGAAMACRYSHSRRWLVACRSSGDAM</sequence>
<dbReference type="AlphaFoldDB" id="A0A382HTB4"/>